<dbReference type="HAMAP" id="MF_01368">
    <property type="entry name" value="Ribosomal_bL17"/>
    <property type="match status" value="1"/>
</dbReference>
<organism evidence="6">
    <name type="scientific">Tepidanaerobacter syntrophicus</name>
    <dbReference type="NCBI Taxonomy" id="224999"/>
    <lineage>
        <taxon>Bacteria</taxon>
        <taxon>Bacillati</taxon>
        <taxon>Bacillota</taxon>
        <taxon>Clostridia</taxon>
        <taxon>Thermosediminibacterales</taxon>
        <taxon>Tepidanaerobacteraceae</taxon>
        <taxon>Tepidanaerobacter</taxon>
    </lineage>
</organism>
<comment type="similarity">
    <text evidence="1 4 5">Belongs to the bacterial ribosomal protein bL17 family.</text>
</comment>
<dbReference type="FunFam" id="3.90.1030.10:FF:000001">
    <property type="entry name" value="50S ribosomal protein L17"/>
    <property type="match status" value="1"/>
</dbReference>
<dbReference type="InterPro" id="IPR036373">
    <property type="entry name" value="Ribosomal_bL17_sf"/>
</dbReference>
<gene>
    <name evidence="4" type="primary">rplQ</name>
    <name evidence="6" type="ORF">TSYNT_644</name>
</gene>
<evidence type="ECO:0000313" key="7">
    <source>
        <dbReference type="Proteomes" id="UP000062160"/>
    </source>
</evidence>
<dbReference type="OrthoDB" id="9809073at2"/>
<dbReference type="RefSeq" id="WP_059031740.1">
    <property type="nucleotide sequence ID" value="NZ_BSDN01000003.1"/>
</dbReference>
<dbReference type="GO" id="GO:0006412">
    <property type="term" value="P:translation"/>
    <property type="evidence" value="ECO:0007669"/>
    <property type="project" value="UniProtKB-UniRule"/>
</dbReference>
<keyword evidence="2 4" id="KW-0689">Ribosomal protein</keyword>
<sequence>MRKLGRPSGHRKMMLKNLTTDLLKYGRIETTEARAREVRRVTEKIITLAKKDDLASRRLVLKQVLDETTVKNLFENIAPKYKDRNGGYVRIIKSAPRRGDATPTAIVELV</sequence>
<evidence type="ECO:0000256" key="2">
    <source>
        <dbReference type="ARBA" id="ARBA00022980"/>
    </source>
</evidence>
<dbReference type="STRING" id="224999.GCA_001485475_00671"/>
<accession>A0A0U9HCY0</accession>
<dbReference type="PROSITE" id="PS01167">
    <property type="entry name" value="RIBOSOMAL_L17"/>
    <property type="match status" value="1"/>
</dbReference>
<dbReference type="NCBIfam" id="TIGR00059">
    <property type="entry name" value="L17"/>
    <property type="match status" value="1"/>
</dbReference>
<dbReference type="GO" id="GO:0022625">
    <property type="term" value="C:cytosolic large ribosomal subunit"/>
    <property type="evidence" value="ECO:0007669"/>
    <property type="project" value="TreeGrafter"/>
</dbReference>
<name>A0A0U9HCY0_9FIRM</name>
<evidence type="ECO:0000256" key="1">
    <source>
        <dbReference type="ARBA" id="ARBA00008777"/>
    </source>
</evidence>
<dbReference type="AlphaFoldDB" id="A0A0U9HCY0"/>
<evidence type="ECO:0000313" key="6">
    <source>
        <dbReference type="EMBL" id="GAQ24665.1"/>
    </source>
</evidence>
<reference evidence="6" key="1">
    <citation type="journal article" date="2016" name="Genome Announc.">
        <title>Draft Genome Sequence of the Syntrophic Lactate-Degrading Bacterium Tepidanaerobacter syntrophicus JLT.</title>
        <authorList>
            <person name="Matsuura N."/>
            <person name="Ohashi A."/>
            <person name="Tourlousse D.M."/>
            <person name="Sekiguchi Y."/>
        </authorList>
    </citation>
    <scope>NUCLEOTIDE SEQUENCE [LARGE SCALE GENOMIC DNA]</scope>
    <source>
        <strain evidence="6">JL</strain>
    </source>
</reference>
<keyword evidence="3 4" id="KW-0687">Ribonucleoprotein</keyword>
<dbReference type="Gene3D" id="3.90.1030.10">
    <property type="entry name" value="Ribosomal protein L17"/>
    <property type="match status" value="1"/>
</dbReference>
<evidence type="ECO:0000256" key="4">
    <source>
        <dbReference type="HAMAP-Rule" id="MF_01368"/>
    </source>
</evidence>
<dbReference type="SUPFAM" id="SSF64263">
    <property type="entry name" value="Prokaryotic ribosomal protein L17"/>
    <property type="match status" value="1"/>
</dbReference>
<dbReference type="Pfam" id="PF01196">
    <property type="entry name" value="Ribosomal_L17"/>
    <property type="match status" value="1"/>
</dbReference>
<dbReference type="GO" id="GO:0003735">
    <property type="term" value="F:structural constituent of ribosome"/>
    <property type="evidence" value="ECO:0007669"/>
    <property type="project" value="InterPro"/>
</dbReference>
<comment type="subunit">
    <text evidence="4">Part of the 50S ribosomal subunit. Contacts protein L32.</text>
</comment>
<protein>
    <recommendedName>
        <fullName evidence="4">Large ribosomal subunit protein bL17</fullName>
    </recommendedName>
</protein>
<dbReference type="InterPro" id="IPR000456">
    <property type="entry name" value="Ribosomal_bL17"/>
</dbReference>
<keyword evidence="7" id="KW-1185">Reference proteome</keyword>
<evidence type="ECO:0000256" key="5">
    <source>
        <dbReference type="RuleBase" id="RU000660"/>
    </source>
</evidence>
<dbReference type="PANTHER" id="PTHR14413:SF16">
    <property type="entry name" value="LARGE RIBOSOMAL SUBUNIT PROTEIN BL17M"/>
    <property type="match status" value="1"/>
</dbReference>
<evidence type="ECO:0000256" key="3">
    <source>
        <dbReference type="ARBA" id="ARBA00023274"/>
    </source>
</evidence>
<dbReference type="EMBL" id="DF977000">
    <property type="protein sequence ID" value="GAQ24665.1"/>
    <property type="molecule type" value="Genomic_DNA"/>
</dbReference>
<dbReference type="InterPro" id="IPR047859">
    <property type="entry name" value="Ribosomal_bL17_CS"/>
</dbReference>
<dbReference type="Proteomes" id="UP000062160">
    <property type="component" value="Unassembled WGS sequence"/>
</dbReference>
<dbReference type="PANTHER" id="PTHR14413">
    <property type="entry name" value="RIBOSOMAL PROTEIN L17"/>
    <property type="match status" value="1"/>
</dbReference>
<proteinExistence type="inferred from homology"/>